<name>A0A0F9DRC1_9ZZZZ</name>
<organism evidence="2">
    <name type="scientific">marine sediment metagenome</name>
    <dbReference type="NCBI Taxonomy" id="412755"/>
    <lineage>
        <taxon>unclassified sequences</taxon>
        <taxon>metagenomes</taxon>
        <taxon>ecological metagenomes</taxon>
    </lineage>
</organism>
<reference evidence="2" key="1">
    <citation type="journal article" date="2015" name="Nature">
        <title>Complex archaea that bridge the gap between prokaryotes and eukaryotes.</title>
        <authorList>
            <person name="Spang A."/>
            <person name="Saw J.H."/>
            <person name="Jorgensen S.L."/>
            <person name="Zaremba-Niedzwiedzka K."/>
            <person name="Martijn J."/>
            <person name="Lind A.E."/>
            <person name="van Eijk R."/>
            <person name="Schleper C."/>
            <person name="Guy L."/>
            <person name="Ettema T.J."/>
        </authorList>
    </citation>
    <scope>NUCLEOTIDE SEQUENCE</scope>
</reference>
<evidence type="ECO:0000313" key="2">
    <source>
        <dbReference type="EMBL" id="KKL64269.1"/>
    </source>
</evidence>
<dbReference type="EMBL" id="LAZR01027895">
    <property type="protein sequence ID" value="KKL64269.1"/>
    <property type="molecule type" value="Genomic_DNA"/>
</dbReference>
<accession>A0A0F9DRC1</accession>
<dbReference type="AlphaFoldDB" id="A0A0F9DRC1"/>
<gene>
    <name evidence="2" type="ORF">LCGC14_2166720</name>
</gene>
<feature type="region of interest" description="Disordered" evidence="1">
    <location>
        <begin position="61"/>
        <end position="100"/>
    </location>
</feature>
<comment type="caution">
    <text evidence="2">The sequence shown here is derived from an EMBL/GenBank/DDBJ whole genome shotgun (WGS) entry which is preliminary data.</text>
</comment>
<protein>
    <submittedName>
        <fullName evidence="2">Uncharacterized protein</fullName>
    </submittedName>
</protein>
<sequence>MVKIKSQAEIDANYRAGIGRAPENYKKGIQGTNDWQEKASSESAEANYAAGVQEAAATKRRQKAVSNVSNEEWKQAAADKGASRIGPGMQAGAGKRTQNFEPYRSAIEGVALPDRTTDPISNVDNRVKPIVQALVDTKKAIKG</sequence>
<proteinExistence type="predicted"/>
<evidence type="ECO:0000256" key="1">
    <source>
        <dbReference type="SAM" id="MobiDB-lite"/>
    </source>
</evidence>